<organism evidence="2 3">
    <name type="scientific">Roseovarius mucosus DSM 17069</name>
    <dbReference type="NCBI Taxonomy" id="1288298"/>
    <lineage>
        <taxon>Bacteria</taxon>
        <taxon>Pseudomonadati</taxon>
        <taxon>Pseudomonadota</taxon>
        <taxon>Alphaproteobacteria</taxon>
        <taxon>Rhodobacterales</taxon>
        <taxon>Roseobacteraceae</taxon>
        <taxon>Roseovarius</taxon>
    </lineage>
</organism>
<keyword evidence="1" id="KW-0812">Transmembrane</keyword>
<keyword evidence="1" id="KW-1133">Transmembrane helix</keyword>
<comment type="caution">
    <text evidence="2">The sequence shown here is derived from an EMBL/GenBank/DDBJ whole genome shotgun (WGS) entry which is preliminary data.</text>
</comment>
<dbReference type="eggNOG" id="ENOG5032SC7">
    <property type="taxonomic scope" value="Bacteria"/>
</dbReference>
<evidence type="ECO:0000313" key="2">
    <source>
        <dbReference type="EMBL" id="KGM86936.1"/>
    </source>
</evidence>
<dbReference type="Proteomes" id="UP000030021">
    <property type="component" value="Unassembled WGS sequence"/>
</dbReference>
<reference evidence="2 3" key="1">
    <citation type="submission" date="2013-01" db="EMBL/GenBank/DDBJ databases">
        <authorList>
            <person name="Fiebig A."/>
            <person name="Goeker M."/>
            <person name="Klenk H.-P.P."/>
        </authorList>
    </citation>
    <scope>NUCLEOTIDE SEQUENCE [LARGE SCALE GENOMIC DNA]</scope>
    <source>
        <strain evidence="2 3">DSM 17069</strain>
    </source>
</reference>
<feature type="transmembrane region" description="Helical" evidence="1">
    <location>
        <begin position="12"/>
        <end position="32"/>
    </location>
</feature>
<protein>
    <submittedName>
        <fullName evidence="2">Uncharacterized protein</fullName>
    </submittedName>
</protein>
<dbReference type="AlphaFoldDB" id="A0A0A0HJ42"/>
<evidence type="ECO:0000256" key="1">
    <source>
        <dbReference type="SAM" id="Phobius"/>
    </source>
</evidence>
<name>A0A0A0HJ42_9RHOB</name>
<gene>
    <name evidence="2" type="ORF">rosmuc_03235</name>
</gene>
<proteinExistence type="predicted"/>
<dbReference type="HOGENOM" id="CLU_126609_0_0_5"/>
<dbReference type="EMBL" id="AONH01000016">
    <property type="protein sequence ID" value="KGM86936.1"/>
    <property type="molecule type" value="Genomic_DNA"/>
</dbReference>
<feature type="transmembrane region" description="Helical" evidence="1">
    <location>
        <begin position="38"/>
        <end position="58"/>
    </location>
</feature>
<dbReference type="RefSeq" id="WP_037269050.1">
    <property type="nucleotide sequence ID" value="NZ_KN293975.1"/>
</dbReference>
<dbReference type="PATRIC" id="fig|1288298.3.peg.3243"/>
<sequence length="175" mass="19022">MSFIRPQARAALWRWREVLSGLGLATLGLWWGVGSYGLLQWLGYVLLILAGAVLLMGLQRTRFRAGAGGPGVVQVDEGQVAYFGPLTGGVVAIRDLDALTLDPTGKPPHWALSTQGAPALHIPLNAEGAEALFDAFAALPGLRTEHMLFQMRRLPDHPTVIWQKSQSTTSHLRLH</sequence>
<evidence type="ECO:0000313" key="3">
    <source>
        <dbReference type="Proteomes" id="UP000030021"/>
    </source>
</evidence>
<dbReference type="STRING" id="215743.ROSMUCSMR3_00864"/>
<accession>A0A0A0HJ42</accession>
<dbReference type="OrthoDB" id="7851333at2"/>
<keyword evidence="1" id="KW-0472">Membrane</keyword>